<keyword evidence="5" id="KW-1185">Reference proteome</keyword>
<sequence>MDPAAQEAQFLEIWEEALRSYKTECSGEDLSAVLQLPDPTNLEALKQNIEGSRSKFDEYRKIRASLWRSLSNFLVPIEALGGAASQGAAVFFQASPAIMAAMNILIKGAKGVSQSYDYIEELFDGIKPILSRLRIHAGKDISVDLKMVYARVLACVLEILGASTKYVREGRAKRFGKRILKPDDSRASELKDKLQRLVEEETALVGALNLEASKATLDKTTKIDSSVEDIANLVKRLEAMQSQNQSTASSKDTLKEIKTKLNPQLDLEDDLDSLQCLEGTGDWVLKEALIQDWMQGKIPLLRLSGGPGVGKTYLSSLLINHLLDLQKKAPDDISIGYFFFKKNDPQRNCFSTALRTVAYQLASSDRVYRQHVEDICRNSEDLEKLASVWRHLFRAAFTLKLQSRAFIVLDGIDEAQGAQLEPFLKFLKEIYDKKNQRLGRVKFLMVGRRGDVDSCVEDIFKNPVPCVDVLPGKNAGDIDKYVSECLMTSRNLKKISPKLRQEVFDVLTSKADGMFLWVDLMIKEILGKNREDLIRKSLQNLPRGLSETYERMFQAFSEALAPEQDQIEDLNELLMWVGFANRPLSLAELETVLELRYGNDGQVIDLYDELTKKYASFFTVSGIPSKKDSGNDSTGLSLDLRQKRVSIVRLRHASLGDFLRLRTEKTTVGVNVDDVHLQFFKTCAKSMADPERMPKIDTQFQLRQSFYYDPLFSKGDPNPQNFPVDHLGLSLAAYALQNWWPHLEKIPIATTPSKDGAEVISYLYQIFTRKHILAARFSNYAYWVPIEALGSNPRYATKVGDQALTFGSEPNPRLFVDGDPIETVLSWIRDQLPSVETCAQEVRSWATGVLKDRSLLIYPMLEEIYFLGFGGGAEWTRSDPDVYRFMDLMLDYFAIYQPRLVRLGSDGRRQFNPIDLVEFLPMERNAIWYLSAANFFSTFSIFDKAQEYCVKAISATKPEEYYLRAQIYHLRAGCLHRSSACRDGTGFFVEILGSKPA</sequence>
<dbReference type="Proteomes" id="UP001370758">
    <property type="component" value="Unassembled WGS sequence"/>
</dbReference>
<gene>
    <name evidence="4" type="ORF">TWF481_006985</name>
</gene>
<evidence type="ECO:0000313" key="4">
    <source>
        <dbReference type="EMBL" id="KAK6505062.1"/>
    </source>
</evidence>
<name>A0AAV9WA75_9PEZI</name>
<reference evidence="4 5" key="1">
    <citation type="submission" date="2023-08" db="EMBL/GenBank/DDBJ databases">
        <authorList>
            <person name="Palmer J.M."/>
        </authorList>
    </citation>
    <scope>NUCLEOTIDE SEQUENCE [LARGE SCALE GENOMIC DNA]</scope>
    <source>
        <strain evidence="4 5">TWF481</strain>
    </source>
</reference>
<accession>A0AAV9WA75</accession>
<dbReference type="Pfam" id="PF17109">
    <property type="entry name" value="Goodbye"/>
    <property type="match status" value="1"/>
</dbReference>
<evidence type="ECO:0000313" key="5">
    <source>
        <dbReference type="Proteomes" id="UP001370758"/>
    </source>
</evidence>
<evidence type="ECO:0000256" key="1">
    <source>
        <dbReference type="ARBA" id="ARBA00022737"/>
    </source>
</evidence>
<dbReference type="SUPFAM" id="SSF52540">
    <property type="entry name" value="P-loop containing nucleoside triphosphate hydrolases"/>
    <property type="match status" value="1"/>
</dbReference>
<feature type="domain" description="Fungal STAND N-terminal Goodbye" evidence="2">
    <location>
        <begin position="14"/>
        <end position="136"/>
    </location>
</feature>
<keyword evidence="1" id="KW-0677">Repeat</keyword>
<protein>
    <recommendedName>
        <fullName evidence="6">Fungal STAND N-terminal Goodbye domain-containing protein</fullName>
    </recommendedName>
</protein>
<dbReference type="InterPro" id="IPR056884">
    <property type="entry name" value="NPHP3-like_N"/>
</dbReference>
<dbReference type="EMBL" id="JAVHJL010000004">
    <property type="protein sequence ID" value="KAK6505062.1"/>
    <property type="molecule type" value="Genomic_DNA"/>
</dbReference>
<dbReference type="Gene3D" id="3.40.50.300">
    <property type="entry name" value="P-loop containing nucleotide triphosphate hydrolases"/>
    <property type="match status" value="1"/>
</dbReference>
<organism evidence="4 5">
    <name type="scientific">Arthrobotrys musiformis</name>
    <dbReference type="NCBI Taxonomy" id="47236"/>
    <lineage>
        <taxon>Eukaryota</taxon>
        <taxon>Fungi</taxon>
        <taxon>Dikarya</taxon>
        <taxon>Ascomycota</taxon>
        <taxon>Pezizomycotina</taxon>
        <taxon>Orbiliomycetes</taxon>
        <taxon>Orbiliales</taxon>
        <taxon>Orbiliaceae</taxon>
        <taxon>Arthrobotrys</taxon>
    </lineage>
</organism>
<evidence type="ECO:0000259" key="3">
    <source>
        <dbReference type="Pfam" id="PF24883"/>
    </source>
</evidence>
<dbReference type="InterPro" id="IPR031350">
    <property type="entry name" value="Goodbye_dom"/>
</dbReference>
<dbReference type="PANTHER" id="PTHR10039">
    <property type="entry name" value="AMELOGENIN"/>
    <property type="match status" value="1"/>
</dbReference>
<dbReference type="InterPro" id="IPR027417">
    <property type="entry name" value="P-loop_NTPase"/>
</dbReference>
<feature type="domain" description="Nephrocystin 3-like N-terminal" evidence="3">
    <location>
        <begin position="279"/>
        <end position="448"/>
    </location>
</feature>
<evidence type="ECO:0008006" key="6">
    <source>
        <dbReference type="Google" id="ProtNLM"/>
    </source>
</evidence>
<evidence type="ECO:0000259" key="2">
    <source>
        <dbReference type="Pfam" id="PF17109"/>
    </source>
</evidence>
<dbReference type="AlphaFoldDB" id="A0AAV9WA75"/>
<comment type="caution">
    <text evidence="4">The sequence shown here is derived from an EMBL/GenBank/DDBJ whole genome shotgun (WGS) entry which is preliminary data.</text>
</comment>
<proteinExistence type="predicted"/>
<dbReference type="Pfam" id="PF24883">
    <property type="entry name" value="NPHP3_N"/>
    <property type="match status" value="1"/>
</dbReference>
<dbReference type="PANTHER" id="PTHR10039:SF17">
    <property type="entry name" value="FUNGAL STAND N-TERMINAL GOODBYE DOMAIN-CONTAINING PROTEIN-RELATED"/>
    <property type="match status" value="1"/>
</dbReference>